<sequence>MSDDARPHHSTGDVIDSSPRDQPHPEAGRSSVDLGVVFLGAGKYDRYLGPGESRPGYSVFTRTAMLFAARPATARSHRSGPDDGSWHQRLVGTLSYPGPSTTREAGPDTTPAP</sequence>
<comment type="caution">
    <text evidence="2">The sequence shown here is derived from an EMBL/GenBank/DDBJ whole genome shotgun (WGS) entry which is preliminary data.</text>
</comment>
<accession>A0ABR7WA46</accession>
<gene>
    <name evidence="2" type="ORF">IDF66_08785</name>
</gene>
<keyword evidence="3" id="KW-1185">Reference proteome</keyword>
<name>A0ABR7WA46_9ACTN</name>
<organism evidence="2 3">
    <name type="scientific">Gordonia hankookensis</name>
    <dbReference type="NCBI Taxonomy" id="589403"/>
    <lineage>
        <taxon>Bacteria</taxon>
        <taxon>Bacillati</taxon>
        <taxon>Actinomycetota</taxon>
        <taxon>Actinomycetes</taxon>
        <taxon>Mycobacteriales</taxon>
        <taxon>Gordoniaceae</taxon>
        <taxon>Gordonia</taxon>
    </lineage>
</organism>
<dbReference type="EMBL" id="JACWMS010000002">
    <property type="protein sequence ID" value="MBD1319684.1"/>
    <property type="molecule type" value="Genomic_DNA"/>
</dbReference>
<feature type="compositionally biased region" description="Basic and acidic residues" evidence="1">
    <location>
        <begin position="18"/>
        <end position="27"/>
    </location>
</feature>
<proteinExistence type="predicted"/>
<feature type="region of interest" description="Disordered" evidence="1">
    <location>
        <begin position="71"/>
        <end position="113"/>
    </location>
</feature>
<evidence type="ECO:0000313" key="3">
    <source>
        <dbReference type="Proteomes" id="UP000602395"/>
    </source>
</evidence>
<evidence type="ECO:0000313" key="2">
    <source>
        <dbReference type="EMBL" id="MBD1319684.1"/>
    </source>
</evidence>
<protein>
    <submittedName>
        <fullName evidence="2">Uncharacterized protein</fullName>
    </submittedName>
</protein>
<evidence type="ECO:0000256" key="1">
    <source>
        <dbReference type="SAM" id="MobiDB-lite"/>
    </source>
</evidence>
<dbReference type="Proteomes" id="UP000602395">
    <property type="component" value="Unassembled WGS sequence"/>
</dbReference>
<feature type="region of interest" description="Disordered" evidence="1">
    <location>
        <begin position="1"/>
        <end position="33"/>
    </location>
</feature>
<feature type="compositionally biased region" description="Basic and acidic residues" evidence="1">
    <location>
        <begin position="1"/>
        <end position="11"/>
    </location>
</feature>
<reference evidence="2 3" key="1">
    <citation type="submission" date="2020-09" db="EMBL/GenBank/DDBJ databases">
        <title>Novel species in genus Gordonia.</title>
        <authorList>
            <person name="Zhang G."/>
        </authorList>
    </citation>
    <scope>NUCLEOTIDE SEQUENCE [LARGE SCALE GENOMIC DNA]</scope>
    <source>
        <strain evidence="2 3">ON-33</strain>
    </source>
</reference>
<dbReference type="RefSeq" id="WP_190266560.1">
    <property type="nucleotide sequence ID" value="NZ_JACWMS010000002.1"/>
</dbReference>